<feature type="signal peptide" evidence="1">
    <location>
        <begin position="1"/>
        <end position="31"/>
    </location>
</feature>
<keyword evidence="1" id="KW-0732">Signal</keyword>
<evidence type="ECO:0000313" key="3">
    <source>
        <dbReference type="Proteomes" id="UP000758168"/>
    </source>
</evidence>
<organism evidence="2 3">
    <name type="scientific">Microlunatus capsulatus</name>
    <dbReference type="NCBI Taxonomy" id="99117"/>
    <lineage>
        <taxon>Bacteria</taxon>
        <taxon>Bacillati</taxon>
        <taxon>Actinomycetota</taxon>
        <taxon>Actinomycetes</taxon>
        <taxon>Propionibacteriales</taxon>
        <taxon>Propionibacteriaceae</taxon>
        <taxon>Microlunatus</taxon>
    </lineage>
</organism>
<dbReference type="Proteomes" id="UP000758168">
    <property type="component" value="Unassembled WGS sequence"/>
</dbReference>
<gene>
    <name evidence="2" type="ORF">JOF54_002396</name>
</gene>
<comment type="caution">
    <text evidence="2">The sequence shown here is derived from an EMBL/GenBank/DDBJ whole genome shotgun (WGS) entry which is preliminary data.</text>
</comment>
<dbReference type="InterPro" id="IPR006311">
    <property type="entry name" value="TAT_signal"/>
</dbReference>
<keyword evidence="3" id="KW-1185">Reference proteome</keyword>
<feature type="chain" id="PRO_5046858338" evidence="1">
    <location>
        <begin position="32"/>
        <end position="180"/>
    </location>
</feature>
<sequence>MSRRRRLPATAALLLALVGLVSGLGPTSAQAAAWAGDPPTRCVSRAALDRVEVGMTLARAKHLLQGRAVWWGPEHGVWSQSYPKACSSTRAMLIQADDGRITYVVNAGERQDRRCTTAAEFDRLRDGMPRAEADRVLRGKQFDLKRAGEWQPVPCQGWSTMQVTFRGGRVDTHLRGFYFG</sequence>
<dbReference type="PROSITE" id="PS51318">
    <property type="entry name" value="TAT"/>
    <property type="match status" value="1"/>
</dbReference>
<dbReference type="RefSeq" id="WP_210056061.1">
    <property type="nucleotide sequence ID" value="NZ_BAAAMH010000003.1"/>
</dbReference>
<accession>A0ABS4Z8U2</accession>
<reference evidence="2 3" key="1">
    <citation type="submission" date="2021-03" db="EMBL/GenBank/DDBJ databases">
        <title>Sequencing the genomes of 1000 actinobacteria strains.</title>
        <authorList>
            <person name="Klenk H.-P."/>
        </authorList>
    </citation>
    <scope>NUCLEOTIDE SEQUENCE [LARGE SCALE GENOMIC DNA]</scope>
    <source>
        <strain evidence="2 3">DSM 12936</strain>
    </source>
</reference>
<proteinExistence type="predicted"/>
<name>A0ABS4Z8U2_9ACTN</name>
<evidence type="ECO:0000256" key="1">
    <source>
        <dbReference type="SAM" id="SignalP"/>
    </source>
</evidence>
<evidence type="ECO:0000313" key="2">
    <source>
        <dbReference type="EMBL" id="MBP2417474.1"/>
    </source>
</evidence>
<dbReference type="EMBL" id="JAGIOB010000001">
    <property type="protein sequence ID" value="MBP2417474.1"/>
    <property type="molecule type" value="Genomic_DNA"/>
</dbReference>
<protein>
    <submittedName>
        <fullName evidence="2">Uncharacterized protein</fullName>
    </submittedName>
</protein>